<dbReference type="EnsemblMetazoa" id="HelroT162893">
    <property type="protein sequence ID" value="HelroP162893"/>
    <property type="gene ID" value="HelroG162893"/>
</dbReference>
<dbReference type="InParanoid" id="T1ETB9"/>
<evidence type="ECO:0000313" key="3">
    <source>
        <dbReference type="Proteomes" id="UP000015101"/>
    </source>
</evidence>
<reference evidence="1 3" key="2">
    <citation type="journal article" date="2013" name="Nature">
        <title>Insights into bilaterian evolution from three spiralian genomes.</title>
        <authorList>
            <person name="Simakov O."/>
            <person name="Marletaz F."/>
            <person name="Cho S.J."/>
            <person name="Edsinger-Gonzales E."/>
            <person name="Havlak P."/>
            <person name="Hellsten U."/>
            <person name="Kuo D.H."/>
            <person name="Larsson T."/>
            <person name="Lv J."/>
            <person name="Arendt D."/>
            <person name="Savage R."/>
            <person name="Osoegawa K."/>
            <person name="de Jong P."/>
            <person name="Grimwood J."/>
            <person name="Chapman J.A."/>
            <person name="Shapiro H."/>
            <person name="Aerts A."/>
            <person name="Otillar R.P."/>
            <person name="Terry A.Y."/>
            <person name="Boore J.L."/>
            <person name="Grigoriev I.V."/>
            <person name="Lindberg D.R."/>
            <person name="Seaver E.C."/>
            <person name="Weisblat D.A."/>
            <person name="Putnam N.H."/>
            <person name="Rokhsar D.S."/>
        </authorList>
    </citation>
    <scope>NUCLEOTIDE SEQUENCE</scope>
</reference>
<sequence>MGLQDEILTLYEEILATTRNIPNCDTKIKEGIFIRLQLGQLMLDEKFSKTMDKDIFVRLQIGQLMLDEKFSKTMDQCEFAAWDAFKKVCQEFLEKHKASNYANLVDGLIASYQQLGCNMFLKLHFLHSFFSANGDVSDEYGKRSHQTIATMEHIYKGKWSPAMLADFCWNLKHDEPDAAYRRQTKYKIKYK</sequence>
<dbReference type="GeneID" id="20199819"/>
<dbReference type="OrthoDB" id="8063408at2759"/>
<reference evidence="2" key="3">
    <citation type="submission" date="2015-06" db="UniProtKB">
        <authorList>
            <consortium name="EnsemblMetazoa"/>
        </authorList>
    </citation>
    <scope>IDENTIFICATION</scope>
</reference>
<protein>
    <submittedName>
        <fullName evidence="1 2">Uncharacterized protein</fullName>
    </submittedName>
</protein>
<dbReference type="EMBL" id="AMQM01001214">
    <property type="status" value="NOT_ANNOTATED_CDS"/>
    <property type="molecule type" value="Genomic_DNA"/>
</dbReference>
<accession>T1ETB9</accession>
<evidence type="ECO:0000313" key="1">
    <source>
        <dbReference type="EMBL" id="ESN99360.1"/>
    </source>
</evidence>
<gene>
    <name evidence="2" type="primary">20199819</name>
    <name evidence="1" type="ORF">HELRODRAFT_162893</name>
</gene>
<dbReference type="EMBL" id="KB097143">
    <property type="protein sequence ID" value="ESN99360.1"/>
    <property type="molecule type" value="Genomic_DNA"/>
</dbReference>
<dbReference type="KEGG" id="hro:HELRODRAFT_162893"/>
<dbReference type="PANTHER" id="PTHR46114">
    <property type="entry name" value="APPLE DOMAIN-CONTAINING PROTEIN"/>
    <property type="match status" value="1"/>
</dbReference>
<keyword evidence="3" id="KW-1185">Reference proteome</keyword>
<evidence type="ECO:0000313" key="2">
    <source>
        <dbReference type="EnsemblMetazoa" id="HelroP162893"/>
    </source>
</evidence>
<dbReference type="HOGENOM" id="CLU_1422934_0_0_1"/>
<dbReference type="CTD" id="20199819"/>
<proteinExistence type="predicted"/>
<reference evidence="3" key="1">
    <citation type="submission" date="2012-12" db="EMBL/GenBank/DDBJ databases">
        <authorList>
            <person name="Hellsten U."/>
            <person name="Grimwood J."/>
            <person name="Chapman J.A."/>
            <person name="Shapiro H."/>
            <person name="Aerts A."/>
            <person name="Otillar R.P."/>
            <person name="Terry A.Y."/>
            <person name="Boore J.L."/>
            <person name="Simakov O."/>
            <person name="Marletaz F."/>
            <person name="Cho S.-J."/>
            <person name="Edsinger-Gonzales E."/>
            <person name="Havlak P."/>
            <person name="Kuo D.-H."/>
            <person name="Larsson T."/>
            <person name="Lv J."/>
            <person name="Arendt D."/>
            <person name="Savage R."/>
            <person name="Osoegawa K."/>
            <person name="de Jong P."/>
            <person name="Lindberg D.R."/>
            <person name="Seaver E.C."/>
            <person name="Weisblat D.A."/>
            <person name="Putnam N.H."/>
            <person name="Grigoriev I.V."/>
            <person name="Rokhsar D.S."/>
        </authorList>
    </citation>
    <scope>NUCLEOTIDE SEQUENCE</scope>
</reference>
<dbReference type="Proteomes" id="UP000015101">
    <property type="component" value="Unassembled WGS sequence"/>
</dbReference>
<name>T1ETB9_HELRO</name>
<dbReference type="AlphaFoldDB" id="T1ETB9"/>
<dbReference type="RefSeq" id="XP_009023213.1">
    <property type="nucleotide sequence ID" value="XM_009024965.1"/>
</dbReference>
<dbReference type="PANTHER" id="PTHR46114:SF2">
    <property type="entry name" value="CULLIN N-TERMINAL DOMAIN-CONTAINING PROTEIN"/>
    <property type="match status" value="1"/>
</dbReference>
<organism evidence="2 3">
    <name type="scientific">Helobdella robusta</name>
    <name type="common">Californian leech</name>
    <dbReference type="NCBI Taxonomy" id="6412"/>
    <lineage>
        <taxon>Eukaryota</taxon>
        <taxon>Metazoa</taxon>
        <taxon>Spiralia</taxon>
        <taxon>Lophotrochozoa</taxon>
        <taxon>Annelida</taxon>
        <taxon>Clitellata</taxon>
        <taxon>Hirudinea</taxon>
        <taxon>Rhynchobdellida</taxon>
        <taxon>Glossiphoniidae</taxon>
        <taxon>Helobdella</taxon>
    </lineage>
</organism>
<dbReference type="OMA" id="RNIPNCD"/>